<organism evidence="3 4">
    <name type="scientific">Plasticicumulans lactativorans</name>
    <dbReference type="NCBI Taxonomy" id="1133106"/>
    <lineage>
        <taxon>Bacteria</taxon>
        <taxon>Pseudomonadati</taxon>
        <taxon>Pseudomonadota</taxon>
        <taxon>Gammaproteobacteria</taxon>
        <taxon>Candidatus Competibacteraceae</taxon>
        <taxon>Plasticicumulans</taxon>
    </lineage>
</organism>
<keyword evidence="1" id="KW-0732">Signal</keyword>
<evidence type="ECO:0000256" key="1">
    <source>
        <dbReference type="SAM" id="SignalP"/>
    </source>
</evidence>
<dbReference type="AlphaFoldDB" id="A0A4R2L9R5"/>
<evidence type="ECO:0000313" key="4">
    <source>
        <dbReference type="Proteomes" id="UP000295765"/>
    </source>
</evidence>
<dbReference type="InterPro" id="IPR036298">
    <property type="entry name" value="Chalcone_isomerase_sf"/>
</dbReference>
<protein>
    <submittedName>
        <fullName evidence="3">Chalcone isomerase-like protein</fullName>
    </submittedName>
</protein>
<dbReference type="RefSeq" id="WP_132542163.1">
    <property type="nucleotide sequence ID" value="NZ_SLWY01000010.1"/>
</dbReference>
<evidence type="ECO:0000259" key="2">
    <source>
        <dbReference type="Pfam" id="PF16036"/>
    </source>
</evidence>
<accession>A0A4R2L9R5</accession>
<comment type="caution">
    <text evidence="3">The sequence shown here is derived from an EMBL/GenBank/DDBJ whole genome shotgun (WGS) entry which is preliminary data.</text>
</comment>
<proteinExistence type="predicted"/>
<feature type="chain" id="PRO_5020795840" evidence="1">
    <location>
        <begin position="22"/>
        <end position="191"/>
    </location>
</feature>
<dbReference type="OrthoDB" id="270742at2"/>
<gene>
    <name evidence="3" type="ORF">EV699_11034</name>
</gene>
<dbReference type="InterPro" id="IPR016088">
    <property type="entry name" value="Chalcone_isomerase_3-sand"/>
</dbReference>
<feature type="signal peptide" evidence="1">
    <location>
        <begin position="1"/>
        <end position="21"/>
    </location>
</feature>
<name>A0A4R2L9R5_9GAMM</name>
<dbReference type="Gene3D" id="3.50.70.10">
    <property type="match status" value="1"/>
</dbReference>
<dbReference type="Pfam" id="PF16036">
    <property type="entry name" value="Chalcone_3"/>
    <property type="match status" value="1"/>
</dbReference>
<reference evidence="3 4" key="1">
    <citation type="submission" date="2019-03" db="EMBL/GenBank/DDBJ databases">
        <title>Genomic Encyclopedia of Type Strains, Phase IV (KMG-IV): sequencing the most valuable type-strain genomes for metagenomic binning, comparative biology and taxonomic classification.</title>
        <authorList>
            <person name="Goeker M."/>
        </authorList>
    </citation>
    <scope>NUCLEOTIDE SEQUENCE [LARGE SCALE GENOMIC DNA]</scope>
    <source>
        <strain evidence="3 4">DSM 25287</strain>
    </source>
</reference>
<keyword evidence="4" id="KW-1185">Reference proteome</keyword>
<evidence type="ECO:0000313" key="3">
    <source>
        <dbReference type="EMBL" id="TCO81009.1"/>
    </source>
</evidence>
<dbReference type="EMBL" id="SLWY01000010">
    <property type="protein sequence ID" value="TCO81009.1"/>
    <property type="molecule type" value="Genomic_DNA"/>
</dbReference>
<dbReference type="Proteomes" id="UP000295765">
    <property type="component" value="Unassembled WGS sequence"/>
</dbReference>
<dbReference type="GO" id="GO:0016872">
    <property type="term" value="F:intramolecular lyase activity"/>
    <property type="evidence" value="ECO:0007669"/>
    <property type="project" value="InterPro"/>
</dbReference>
<dbReference type="InterPro" id="IPR016087">
    <property type="entry name" value="Chalcone_isomerase"/>
</dbReference>
<keyword evidence="3" id="KW-0413">Isomerase</keyword>
<sequence length="191" mass="20654">MPAIRNCLLALLLLGPAVAPAVEVGGANLPDSATVERTPLPLNGVGVRSKFFVKVYAAALYLPAPAREFDAVLALRGPKRLLMHFVHDRVERDKLVEAWREGFAANTAAAQLPALQARIDTFNGWFDTLVAGDEVVLDLLADGSTRVTIRDQLRGTIPGVDFQRALLAIWLGEHPADASLKRGLLGQDKRS</sequence>
<dbReference type="SUPFAM" id="SSF54626">
    <property type="entry name" value="Chalcone isomerase"/>
    <property type="match status" value="1"/>
</dbReference>
<feature type="domain" description="Chalcone isomerase" evidence="2">
    <location>
        <begin position="21"/>
        <end position="186"/>
    </location>
</feature>